<dbReference type="OrthoDB" id="5958943at2759"/>
<dbReference type="EMBL" id="MDYL01000002">
    <property type="protein sequence ID" value="OQD77553.1"/>
    <property type="molecule type" value="Genomic_DNA"/>
</dbReference>
<dbReference type="Proteomes" id="UP000191522">
    <property type="component" value="Unassembled WGS sequence"/>
</dbReference>
<dbReference type="PANTHER" id="PTHR46513:SF13">
    <property type="entry name" value="EGF-LIKE DOMAIN-CONTAINING PROTEIN"/>
    <property type="match status" value="1"/>
</dbReference>
<evidence type="ECO:0000313" key="2">
    <source>
        <dbReference type="Proteomes" id="UP000191522"/>
    </source>
</evidence>
<dbReference type="STRING" id="69771.A0A1V6PKZ0"/>
<dbReference type="SUPFAM" id="SSF63825">
    <property type="entry name" value="YWTD domain"/>
    <property type="match status" value="1"/>
</dbReference>
<dbReference type="Gene3D" id="2.120.10.30">
    <property type="entry name" value="TolB, C-terminal domain"/>
    <property type="match status" value="2"/>
</dbReference>
<dbReference type="InterPro" id="IPR050778">
    <property type="entry name" value="Cueball_EGF_LRP_Nidogen"/>
</dbReference>
<dbReference type="PANTHER" id="PTHR46513">
    <property type="entry name" value="VITELLOGENIN RECEPTOR-LIKE PROTEIN-RELATED-RELATED"/>
    <property type="match status" value="1"/>
</dbReference>
<organism evidence="1 2">
    <name type="scientific">Penicillium decumbens</name>
    <dbReference type="NCBI Taxonomy" id="69771"/>
    <lineage>
        <taxon>Eukaryota</taxon>
        <taxon>Fungi</taxon>
        <taxon>Dikarya</taxon>
        <taxon>Ascomycota</taxon>
        <taxon>Pezizomycotina</taxon>
        <taxon>Eurotiomycetes</taxon>
        <taxon>Eurotiomycetidae</taxon>
        <taxon>Eurotiales</taxon>
        <taxon>Aspergillaceae</taxon>
        <taxon>Penicillium</taxon>
    </lineage>
</organism>
<protein>
    <submittedName>
        <fullName evidence="1">Uncharacterized protein</fullName>
    </submittedName>
</protein>
<sequence length="276" mass="30850">MAPDQLYILDLGLSSFSFRNGRIMTCRADGSGLKELVSGLQTLPDGIAVDPTILPRDKTHTPKQLKIVNEKLQWCDCQGMQVMRAKLDGSEVEVLYRAGMTDKNREDRRNWCVGIAVDESRQKLYWTQKGPSKGSQGRIMCMDLPGLDSQHTSDHSLVPRPNPQPSVLLDRLPEPIVLELDVQTNTLYWSDRGDPPFGNLINAAQLDAVDNMGLLAARILVHRLHEGIGLSLDLTWRRMFFGEFLWGVYTADLDGTHKETLFTDLGDITGILYVGA</sequence>
<reference evidence="2" key="1">
    <citation type="journal article" date="2017" name="Nat. Microbiol.">
        <title>Global analysis of biosynthetic gene clusters reveals vast potential of secondary metabolite production in Penicillium species.</title>
        <authorList>
            <person name="Nielsen J.C."/>
            <person name="Grijseels S."/>
            <person name="Prigent S."/>
            <person name="Ji B."/>
            <person name="Dainat J."/>
            <person name="Nielsen K.F."/>
            <person name="Frisvad J.C."/>
            <person name="Workman M."/>
            <person name="Nielsen J."/>
        </authorList>
    </citation>
    <scope>NUCLEOTIDE SEQUENCE [LARGE SCALE GENOMIC DNA]</scope>
    <source>
        <strain evidence="2">IBT 11843</strain>
    </source>
</reference>
<dbReference type="OMA" id="GMKVMRC"/>
<dbReference type="InterPro" id="IPR011042">
    <property type="entry name" value="6-blade_b-propeller_TolB-like"/>
</dbReference>
<keyword evidence="2" id="KW-1185">Reference proteome</keyword>
<gene>
    <name evidence="1" type="ORF">PENDEC_c002G00727</name>
</gene>
<comment type="caution">
    <text evidence="1">The sequence shown here is derived from an EMBL/GenBank/DDBJ whole genome shotgun (WGS) entry which is preliminary data.</text>
</comment>
<accession>A0A1V6PKZ0</accession>
<dbReference type="InterPro" id="IPR000033">
    <property type="entry name" value="LDLR_classB_rpt"/>
</dbReference>
<dbReference type="GO" id="GO:0060070">
    <property type="term" value="P:canonical Wnt signaling pathway"/>
    <property type="evidence" value="ECO:0007669"/>
    <property type="project" value="TreeGrafter"/>
</dbReference>
<proteinExistence type="predicted"/>
<dbReference type="SMART" id="SM00135">
    <property type="entry name" value="LY"/>
    <property type="match status" value="3"/>
</dbReference>
<dbReference type="AlphaFoldDB" id="A0A1V6PKZ0"/>
<dbReference type="GO" id="GO:0005886">
    <property type="term" value="C:plasma membrane"/>
    <property type="evidence" value="ECO:0007669"/>
    <property type="project" value="TreeGrafter"/>
</dbReference>
<name>A0A1V6PKZ0_PENDC</name>
<evidence type="ECO:0000313" key="1">
    <source>
        <dbReference type="EMBL" id="OQD77553.1"/>
    </source>
</evidence>